<evidence type="ECO:0000313" key="1">
    <source>
        <dbReference type="EMBL" id="AFK52171.1"/>
    </source>
</evidence>
<accession>I3THD3</accession>
<keyword evidence="1" id="KW-0238">DNA-binding</keyword>
<dbReference type="HOGENOM" id="CLU_3297930_0_0_5"/>
<dbReference type="eggNOG" id="COG1396">
    <property type="taxonomic scope" value="Bacteria"/>
</dbReference>
<organism evidence="1 2">
    <name type="scientific">Tistrella mobilis (strain KA081020-065)</name>
    <dbReference type="NCBI Taxonomy" id="1110502"/>
    <lineage>
        <taxon>Bacteria</taxon>
        <taxon>Pseudomonadati</taxon>
        <taxon>Pseudomonadota</taxon>
        <taxon>Alphaproteobacteria</taxon>
        <taxon>Geminicoccales</taxon>
        <taxon>Geminicoccaceae</taxon>
        <taxon>Tistrella</taxon>
    </lineage>
</organism>
<name>I3THD3_TISMK</name>
<dbReference type="EMBL" id="CP003236">
    <property type="protein sequence ID" value="AFK52171.1"/>
    <property type="molecule type" value="Genomic_DNA"/>
</dbReference>
<dbReference type="AlphaFoldDB" id="I3THD3"/>
<sequence length="40" mass="4397">MYLSTLRNYIEAIGGELELTVRLPDQPPLRLQGLGDISPG</sequence>
<dbReference type="GO" id="GO:0003677">
    <property type="term" value="F:DNA binding"/>
    <property type="evidence" value="ECO:0007669"/>
    <property type="project" value="UniProtKB-KW"/>
</dbReference>
<proteinExistence type="predicted"/>
<protein>
    <submittedName>
        <fullName evidence="1">DNA-binding protein</fullName>
    </submittedName>
</protein>
<keyword evidence="2" id="KW-1185">Reference proteome</keyword>
<reference evidence="1 2" key="1">
    <citation type="journal article" date="2012" name="J. Am. Chem. Soc.">
        <title>Bacterial biosynthesis and maturation of the didemnin anti-cancer agents.</title>
        <authorList>
            <person name="Xu Y."/>
            <person name="Kersten R.D."/>
            <person name="Nam S.J."/>
            <person name="Lu L."/>
            <person name="Al-Suwailem A.M."/>
            <person name="Zheng H."/>
            <person name="Fenical W."/>
            <person name="Dorrestein P.C."/>
            <person name="Moore B.S."/>
            <person name="Qian P.Y."/>
        </authorList>
    </citation>
    <scope>NUCLEOTIDE SEQUENCE [LARGE SCALE GENOMIC DNA]</scope>
    <source>
        <strain evidence="1 2">KA081020-065</strain>
    </source>
</reference>
<gene>
    <name evidence="1" type="ordered locus">TMO_0332</name>
</gene>
<dbReference type="Proteomes" id="UP000005258">
    <property type="component" value="Chromosome"/>
</dbReference>
<dbReference type="KEGG" id="tmo:TMO_0332"/>
<evidence type="ECO:0000313" key="2">
    <source>
        <dbReference type="Proteomes" id="UP000005258"/>
    </source>
</evidence>